<protein>
    <submittedName>
        <fullName evidence="1">Uncharacterized protein</fullName>
    </submittedName>
</protein>
<gene>
    <name evidence="1" type="ORF">B0E34_19450</name>
</gene>
<dbReference type="EMBL" id="MVAG01000165">
    <property type="protein sequence ID" value="OVE54169.1"/>
    <property type="molecule type" value="Genomic_DNA"/>
</dbReference>
<dbReference type="Proteomes" id="UP000196355">
    <property type="component" value="Unassembled WGS sequence"/>
</dbReference>
<dbReference type="RefSeq" id="WP_087712171.1">
    <property type="nucleotide sequence ID" value="NZ_MVAG01000165.1"/>
</dbReference>
<dbReference type="AlphaFoldDB" id="A0A202BRR6"/>
<proteinExistence type="predicted"/>
<keyword evidence="2" id="KW-1185">Reference proteome</keyword>
<name>A0A202BRR6_9FLAO</name>
<evidence type="ECO:0000313" key="1">
    <source>
        <dbReference type="EMBL" id="OVE54169.1"/>
    </source>
</evidence>
<comment type="caution">
    <text evidence="1">The sequence shown here is derived from an EMBL/GenBank/DDBJ whole genome shotgun (WGS) entry which is preliminary data.</text>
</comment>
<sequence length="119" mass="14364">MDASKMKIIELKNIIEKELNYNFISELSVDEYRKFIYNFFKILSSYKEQGIKKEDIEDFINKLYTSESSHFKGNIIGEDMFSFITEEIVNFCPSPFFWNISLEEYMQKWEKIYFPSLSQ</sequence>
<reference evidence="2" key="1">
    <citation type="submission" date="2017-02" db="EMBL/GenBank/DDBJ databases">
        <authorList>
            <person name="Tetz G."/>
            <person name="Tetz V."/>
        </authorList>
    </citation>
    <scope>NUCLEOTIDE SEQUENCE [LARGE SCALE GENOMIC DNA]</scope>
    <source>
        <strain evidence="2">VT16-26</strain>
    </source>
</reference>
<organism evidence="1 2">
    <name type="scientific">Chryseobacterium mucoviscidosis</name>
    <dbReference type="NCBI Taxonomy" id="1945581"/>
    <lineage>
        <taxon>Bacteria</taxon>
        <taxon>Pseudomonadati</taxon>
        <taxon>Bacteroidota</taxon>
        <taxon>Flavobacteriia</taxon>
        <taxon>Flavobacteriales</taxon>
        <taxon>Weeksellaceae</taxon>
        <taxon>Chryseobacterium group</taxon>
        <taxon>Chryseobacterium</taxon>
    </lineage>
</organism>
<evidence type="ECO:0000313" key="2">
    <source>
        <dbReference type="Proteomes" id="UP000196355"/>
    </source>
</evidence>
<accession>A0A202BRR6</accession>